<reference evidence="8" key="1">
    <citation type="submission" date="2019-12" db="EMBL/GenBank/DDBJ databases">
        <title>Genome sequencing and annotation of Brassica cretica.</title>
        <authorList>
            <person name="Studholme D.J."/>
            <person name="Sarris P."/>
        </authorList>
    </citation>
    <scope>NUCLEOTIDE SEQUENCE</scope>
    <source>
        <strain evidence="8">PFS-109/04</strain>
        <tissue evidence="8">Leaf</tissue>
    </source>
</reference>
<evidence type="ECO:0000313" key="9">
    <source>
        <dbReference type="Proteomes" id="UP000712600"/>
    </source>
</evidence>
<evidence type="ECO:0000256" key="5">
    <source>
        <dbReference type="ARBA" id="ARBA00022989"/>
    </source>
</evidence>
<dbReference type="GO" id="GO:0016020">
    <property type="term" value="C:membrane"/>
    <property type="evidence" value="ECO:0007669"/>
    <property type="project" value="InterPro"/>
</dbReference>
<organism evidence="8 9">
    <name type="scientific">Brassica cretica</name>
    <name type="common">Mustard</name>
    <dbReference type="NCBI Taxonomy" id="69181"/>
    <lineage>
        <taxon>Eukaryota</taxon>
        <taxon>Viridiplantae</taxon>
        <taxon>Streptophyta</taxon>
        <taxon>Embryophyta</taxon>
        <taxon>Tracheophyta</taxon>
        <taxon>Spermatophyta</taxon>
        <taxon>Magnoliopsida</taxon>
        <taxon>eudicotyledons</taxon>
        <taxon>Gunneridae</taxon>
        <taxon>Pentapetalae</taxon>
        <taxon>rosids</taxon>
        <taxon>malvids</taxon>
        <taxon>Brassicales</taxon>
        <taxon>Brassicaceae</taxon>
        <taxon>Brassiceae</taxon>
        <taxon>Brassica</taxon>
    </lineage>
</organism>
<evidence type="ECO:0000256" key="1">
    <source>
        <dbReference type="ARBA" id="ARBA00004308"/>
    </source>
</evidence>
<dbReference type="GO" id="GO:0016760">
    <property type="term" value="F:cellulose synthase (UDP-forming) activity"/>
    <property type="evidence" value="ECO:0007669"/>
    <property type="project" value="InterPro"/>
</dbReference>
<dbReference type="InterPro" id="IPR005150">
    <property type="entry name" value="Cellulose_synth"/>
</dbReference>
<evidence type="ECO:0000256" key="3">
    <source>
        <dbReference type="ARBA" id="ARBA00022679"/>
    </source>
</evidence>
<evidence type="ECO:0000256" key="4">
    <source>
        <dbReference type="ARBA" id="ARBA00022692"/>
    </source>
</evidence>
<evidence type="ECO:0000313" key="8">
    <source>
        <dbReference type="EMBL" id="KAF3508716.1"/>
    </source>
</evidence>
<gene>
    <name evidence="8" type="ORF">F2Q69_00008583</name>
</gene>
<keyword evidence="3" id="KW-0808">Transferase</keyword>
<comment type="subcellular location">
    <subcellularLocation>
        <location evidence="1">Endomembrane system</location>
    </subcellularLocation>
</comment>
<keyword evidence="6" id="KW-0472">Membrane</keyword>
<keyword evidence="5" id="KW-1133">Transmembrane helix</keyword>
<evidence type="ECO:0000256" key="7">
    <source>
        <dbReference type="ARBA" id="ARBA00023316"/>
    </source>
</evidence>
<protein>
    <submittedName>
        <fullName evidence="8">Uncharacterized protein</fullName>
    </submittedName>
</protein>
<accession>A0A8S9NYB1</accession>
<evidence type="ECO:0000256" key="2">
    <source>
        <dbReference type="ARBA" id="ARBA00022676"/>
    </source>
</evidence>
<dbReference type="GO" id="GO:0012505">
    <property type="term" value="C:endomembrane system"/>
    <property type="evidence" value="ECO:0007669"/>
    <property type="project" value="UniProtKB-SubCell"/>
</dbReference>
<dbReference type="Proteomes" id="UP000712600">
    <property type="component" value="Unassembled WGS sequence"/>
</dbReference>
<comment type="caution">
    <text evidence="8">The sequence shown here is derived from an EMBL/GenBank/DDBJ whole genome shotgun (WGS) entry which is preliminary data.</text>
</comment>
<dbReference type="GO" id="GO:0071555">
    <property type="term" value="P:cell wall organization"/>
    <property type="evidence" value="ECO:0007669"/>
    <property type="project" value="UniProtKB-KW"/>
</dbReference>
<keyword evidence="7" id="KW-0961">Cell wall biogenesis/degradation</keyword>
<evidence type="ECO:0000256" key="6">
    <source>
        <dbReference type="ARBA" id="ARBA00023136"/>
    </source>
</evidence>
<dbReference type="EMBL" id="QGKX02001521">
    <property type="protein sequence ID" value="KAF3508716.1"/>
    <property type="molecule type" value="Genomic_DNA"/>
</dbReference>
<proteinExistence type="predicted"/>
<name>A0A8S9NYB1_BRACR</name>
<dbReference type="GO" id="GO:0030244">
    <property type="term" value="P:cellulose biosynthetic process"/>
    <property type="evidence" value="ECO:0007669"/>
    <property type="project" value="InterPro"/>
</dbReference>
<sequence>MCTHPSSHISFYQVHFNPLKEPVISILAVDCTVACCVSDDGAAMLYRDYEEFKVKIMCSWDTVEFVIQNGNELPRLVTHVYLFLKIRVSAVLSNDPYLLNINMKGLDGIQGPIYVGTGCVFSRQALREPKVTSTQIHAVENIREGVIVADWVALGYRRYLYHGWRSVYCMPKRPAFKGSAPINLSDRLHQVLLLRWALASVEIFLSRHLFALFQGLLKVLASWS</sequence>
<keyword evidence="2" id="KW-0328">Glycosyltransferase</keyword>
<dbReference type="PANTHER" id="PTHR13301">
    <property type="entry name" value="X-BOX TRANSCRIPTION FACTOR-RELATED"/>
    <property type="match status" value="1"/>
</dbReference>
<dbReference type="Pfam" id="PF03552">
    <property type="entry name" value="Cellulose_synt"/>
    <property type="match status" value="2"/>
</dbReference>
<keyword evidence="4" id="KW-0812">Transmembrane</keyword>
<dbReference type="AlphaFoldDB" id="A0A8S9NYB1"/>